<dbReference type="InterPro" id="IPR005629">
    <property type="entry name" value="Skn1/Kre6/Sbg1"/>
</dbReference>
<evidence type="ECO:0008006" key="9">
    <source>
        <dbReference type="Google" id="ProtNLM"/>
    </source>
</evidence>
<evidence type="ECO:0000256" key="4">
    <source>
        <dbReference type="ARBA" id="ARBA00023316"/>
    </source>
</evidence>
<dbReference type="GO" id="GO:0015926">
    <property type="term" value="F:glucosidase activity"/>
    <property type="evidence" value="ECO:0007669"/>
    <property type="project" value="TreeGrafter"/>
</dbReference>
<accession>A0A8K1C9I3</accession>
<evidence type="ECO:0000256" key="1">
    <source>
        <dbReference type="ARBA" id="ARBA00004370"/>
    </source>
</evidence>
<organism evidence="7 8">
    <name type="scientific">Pythium oligandrum</name>
    <name type="common">Mycoparasitic fungus</name>
    <dbReference type="NCBI Taxonomy" id="41045"/>
    <lineage>
        <taxon>Eukaryota</taxon>
        <taxon>Sar</taxon>
        <taxon>Stramenopiles</taxon>
        <taxon>Oomycota</taxon>
        <taxon>Peronosporomycetes</taxon>
        <taxon>Pythiales</taxon>
        <taxon>Pythiaceae</taxon>
        <taxon>Pythium</taxon>
    </lineage>
</organism>
<feature type="signal peptide" evidence="6">
    <location>
        <begin position="1"/>
        <end position="21"/>
    </location>
</feature>
<dbReference type="EMBL" id="SPLM01000110">
    <property type="protein sequence ID" value="TMW58975.1"/>
    <property type="molecule type" value="Genomic_DNA"/>
</dbReference>
<evidence type="ECO:0000313" key="8">
    <source>
        <dbReference type="Proteomes" id="UP000794436"/>
    </source>
</evidence>
<dbReference type="GO" id="GO:0006078">
    <property type="term" value="P:(1-&gt;6)-beta-D-glucan biosynthetic process"/>
    <property type="evidence" value="ECO:0007669"/>
    <property type="project" value="TreeGrafter"/>
</dbReference>
<reference evidence="7" key="1">
    <citation type="submission" date="2019-03" db="EMBL/GenBank/DDBJ databases">
        <title>Long read genome sequence of the mycoparasitic Pythium oligandrum ATCC 38472 isolated from sugarbeet rhizosphere.</title>
        <authorList>
            <person name="Gaulin E."/>
        </authorList>
    </citation>
    <scope>NUCLEOTIDE SEQUENCE</scope>
    <source>
        <strain evidence="7">ATCC 38472_TT</strain>
    </source>
</reference>
<keyword evidence="4" id="KW-0961">Cell wall biogenesis/degradation</keyword>
<feature type="chain" id="PRO_5035436331" description="Beta-glucan synthesis-associated protein" evidence="6">
    <location>
        <begin position="22"/>
        <end position="738"/>
    </location>
</feature>
<dbReference type="Proteomes" id="UP000794436">
    <property type="component" value="Unassembled WGS sequence"/>
</dbReference>
<keyword evidence="5" id="KW-0812">Transmembrane</keyword>
<keyword evidence="5" id="KW-1133">Transmembrane helix</keyword>
<dbReference type="AlphaFoldDB" id="A0A8K1C9I3"/>
<keyword evidence="3" id="KW-0325">Glycoprotein</keyword>
<dbReference type="PANTHER" id="PTHR31361">
    <property type="entry name" value="BETA-GLUCAN SYNTHESIS-ASSOCIATED PROTEIN KRE6-RELATED"/>
    <property type="match status" value="1"/>
</dbReference>
<proteinExistence type="predicted"/>
<evidence type="ECO:0000256" key="6">
    <source>
        <dbReference type="SAM" id="SignalP"/>
    </source>
</evidence>
<keyword evidence="6" id="KW-0732">Signal</keyword>
<dbReference type="GO" id="GO:0005789">
    <property type="term" value="C:endoplasmic reticulum membrane"/>
    <property type="evidence" value="ECO:0007669"/>
    <property type="project" value="TreeGrafter"/>
</dbReference>
<name>A0A8K1C9I3_PYTOL</name>
<dbReference type="GO" id="GO:0005886">
    <property type="term" value="C:plasma membrane"/>
    <property type="evidence" value="ECO:0007669"/>
    <property type="project" value="TreeGrafter"/>
</dbReference>
<dbReference type="OrthoDB" id="412647at2759"/>
<evidence type="ECO:0000256" key="5">
    <source>
        <dbReference type="SAM" id="Phobius"/>
    </source>
</evidence>
<dbReference type="FunFam" id="2.60.120.200:FF:000157">
    <property type="entry name" value="Beta-glucan synthesis-associated protein SKN1"/>
    <property type="match status" value="1"/>
</dbReference>
<evidence type="ECO:0000256" key="2">
    <source>
        <dbReference type="ARBA" id="ARBA00023136"/>
    </source>
</evidence>
<sequence>MPRQCRTLVLSLAVGIFTAHGVSVEYPTKSGIKTWVDPNTPDDRQVYTTSRGRKWELVMSDEFNEADRNFKPGHDHIWTSLEKPDGVNSALETYSHNMTSTKCDDDGTCYFYIKIVDDHQQLRVYNMYLNSPAYETVEFFYRAGMVQSWNKFCFQGGMVEVRAQLPGAVSSKSRNPDLSKGNSGRASTIDYYPTWPGIWMMGNLGRAIFSGSTSRVWPFSYNECNPDVFDSKNQRISACDDNPGYGLNPNQGRGAPEIDILEGGGTDISSSLQVGPGMPTKFRVISPDPTIENAYCIYSGDCKTPGANHPGVPSATYNKRGYKSWYQGLRYAANPFCASDSSKKQDYTTVAASVKTGITKNTCDVTNCPGSKDGYADLGLIDDVGPGHWGVNSNGTCFPVMNAYTGAFLCDPDNQNELCENPRPDNVTKSNIMTEFSYQMDAISSNWPVHLGAYLDYLIYQVEWVTGKNGYVRWMLDGYPIFEVTADTFTSVPQDSAKSNPQKIMLEEPMYLIMNVALSTSWGSKPPNPGKVCRGDGSDATANAICDEFPMYLKVDYIRLYQDQGTDLDADNYMQVGCDPKSHPTREWILGHIDSYQDYDNMLIDVAGGAYCRTDEDCTIGKTEGLGTINLNTGMCENKRCKCTHGDSWSGPRCTAAMQNTQTGTSGTKTSGFGPPMALAIATAALVIVLTIVSVWLASRQTNELTRSQMLAKPGRLSGATTELAFDAPKSDYSRNFV</sequence>
<dbReference type="Gene3D" id="2.60.120.200">
    <property type="match status" value="2"/>
</dbReference>
<dbReference type="PANTHER" id="PTHR31361:SF1">
    <property type="entry name" value="BETA-GLUCAN SYNTHESIS-ASSOCIATED PROTEIN KRE6-RELATED"/>
    <property type="match status" value="1"/>
</dbReference>
<keyword evidence="2 5" id="KW-0472">Membrane</keyword>
<comment type="subcellular location">
    <subcellularLocation>
        <location evidence="1">Membrane</location>
    </subcellularLocation>
</comment>
<dbReference type="Pfam" id="PF03935">
    <property type="entry name" value="SKN1_KRE6_Sbg1"/>
    <property type="match status" value="2"/>
</dbReference>
<feature type="transmembrane region" description="Helical" evidence="5">
    <location>
        <begin position="677"/>
        <end position="698"/>
    </location>
</feature>
<protein>
    <recommendedName>
        <fullName evidence="9">Beta-glucan synthesis-associated protein</fullName>
    </recommendedName>
</protein>
<dbReference type="SUPFAM" id="SSF49899">
    <property type="entry name" value="Concanavalin A-like lectins/glucanases"/>
    <property type="match status" value="1"/>
</dbReference>
<gene>
    <name evidence="7" type="ORF">Poli38472_007120</name>
</gene>
<dbReference type="InterPro" id="IPR013320">
    <property type="entry name" value="ConA-like_dom_sf"/>
</dbReference>
<comment type="caution">
    <text evidence="7">The sequence shown here is derived from an EMBL/GenBank/DDBJ whole genome shotgun (WGS) entry which is preliminary data.</text>
</comment>
<dbReference type="GO" id="GO:0071555">
    <property type="term" value="P:cell wall organization"/>
    <property type="evidence" value="ECO:0007669"/>
    <property type="project" value="UniProtKB-KW"/>
</dbReference>
<evidence type="ECO:0000256" key="3">
    <source>
        <dbReference type="ARBA" id="ARBA00023180"/>
    </source>
</evidence>
<evidence type="ECO:0000313" key="7">
    <source>
        <dbReference type="EMBL" id="TMW58975.1"/>
    </source>
</evidence>
<keyword evidence="8" id="KW-1185">Reference proteome</keyword>